<evidence type="ECO:0000313" key="2">
    <source>
        <dbReference type="EMBL" id="PNP74375.1"/>
    </source>
</evidence>
<dbReference type="Pfam" id="PF13424">
    <property type="entry name" value="TPR_12"/>
    <property type="match status" value="1"/>
</dbReference>
<dbReference type="Gene3D" id="1.25.40.10">
    <property type="entry name" value="Tetratricopeptide repeat domain"/>
    <property type="match status" value="2"/>
</dbReference>
<dbReference type="InterPro" id="IPR027417">
    <property type="entry name" value="P-loop_NTPase"/>
</dbReference>
<dbReference type="Proteomes" id="UP000236664">
    <property type="component" value="Unassembled WGS sequence"/>
</dbReference>
<dbReference type="AlphaFoldDB" id="A0A2K0VWH7"/>
<reference evidence="2 3" key="1">
    <citation type="submission" date="2017-06" db="EMBL/GenBank/DDBJ databases">
        <title>Genome of Fusarium nygamai isolate CS10214.</title>
        <authorList>
            <person name="Gardiner D.M."/>
            <person name="Obanor F."/>
            <person name="Kazan K."/>
        </authorList>
    </citation>
    <scope>NUCLEOTIDE SEQUENCE [LARGE SCALE GENOMIC DNA]</scope>
    <source>
        <strain evidence="2 3">CS10214</strain>
    </source>
</reference>
<dbReference type="OrthoDB" id="7464126at2759"/>
<feature type="domain" description="NB-ARC" evidence="1">
    <location>
        <begin position="172"/>
        <end position="330"/>
    </location>
</feature>
<accession>A0A2K0VWH7</accession>
<dbReference type="InterPro" id="IPR019734">
    <property type="entry name" value="TPR_rpt"/>
</dbReference>
<keyword evidence="3" id="KW-1185">Reference proteome</keyword>
<protein>
    <recommendedName>
        <fullName evidence="1">NB-ARC domain-containing protein</fullName>
    </recommendedName>
</protein>
<evidence type="ECO:0000259" key="1">
    <source>
        <dbReference type="Pfam" id="PF00931"/>
    </source>
</evidence>
<sequence length="933" mass="105024">MANWASIPVSALGLVKSANKSLLKILETDDQLLESIQIRFLSLVREQREAGRHLQVACFFEELPLQRFGLVVSKESATFEGYDPVSIHANHGDMAKFSSNGENGFKRLVGELKMWTLELVSGMASMEAPGSTDTRLVGERVHATGSIKHHIPLPKNRNFVGREEVVLSLEFSLFADRECPQVALVGMGGMGKTQIALHLGYTVKNNPLKYDNCSVIWIPALSEASFMQTCQAIVNSRGIKAGLIDPREAFQVFFSSAEAGNWLLIVDNADDISVLNGSEERIGGIASFIPSSDSGRVLCTTRSREVAVQVAKNNIIELSHMSMTDAKLLLHGNLIDQIQLDDHKLVDELLQKLTFLPLAINQAVSYINTNKTSFKEYLRLFKTTYQDKVELLSSTFRDINHYHSAQGAVTTTWIISFGQISATNPDAIDLLRFIACIEPKEIPKSLFPRTSSEQKMTRAIGVLLGYGFLSQREDTDIFDMHSLVHLATRLSIERQGLRQGTRQKALKHVSEVFPNDNWENRCLWSQYLPHALSLLMGGASVENDNEYSLSLEYSVGRCLLKDCRPQEAVELLKNVAQNSTKLVGDWFRLIDGEYTLTLAYLQNGQVSEAIELMEHVVTASEATPIEDHRSRIEFESLLAFVYASKGQSEDETRMYRHVLKSMDNLSEDDHLRFFVGRELAFSYLVRGNIELAIELCERNVEIPITSPEDYSQRSSSQFLLAIAYRQDNRIRDAINLLEHVVTSQRNLAQDHPSLLISQHELAVTYMVDGQLEEATRLLEHVVEIKKSLAEDNPDRLRSQHQLAQIYLVRGRIDEALELLLHVATFQQSLAEDNARRLVLEYHLAVAFNETGQTKKAVGLLERLVELMRFWPDDDIDRLAPELELAIAYHKIGQVKEAVELLRHVEMNTKSRAENDPFRLACIAFCSGGIKISP</sequence>
<dbReference type="Pfam" id="PF13174">
    <property type="entry name" value="TPR_6"/>
    <property type="match status" value="1"/>
</dbReference>
<dbReference type="GO" id="GO:0043531">
    <property type="term" value="F:ADP binding"/>
    <property type="evidence" value="ECO:0007669"/>
    <property type="project" value="InterPro"/>
</dbReference>
<dbReference type="SUPFAM" id="SSF52540">
    <property type="entry name" value="P-loop containing nucleoside triphosphate hydrolases"/>
    <property type="match status" value="1"/>
</dbReference>
<organism evidence="2 3">
    <name type="scientific">Gibberella nygamai</name>
    <name type="common">Bean root rot disease fungus</name>
    <name type="synonym">Fusarium nygamai</name>
    <dbReference type="NCBI Taxonomy" id="42673"/>
    <lineage>
        <taxon>Eukaryota</taxon>
        <taxon>Fungi</taxon>
        <taxon>Dikarya</taxon>
        <taxon>Ascomycota</taxon>
        <taxon>Pezizomycotina</taxon>
        <taxon>Sordariomycetes</taxon>
        <taxon>Hypocreomycetidae</taxon>
        <taxon>Hypocreales</taxon>
        <taxon>Nectriaceae</taxon>
        <taxon>Fusarium</taxon>
        <taxon>Fusarium fujikuroi species complex</taxon>
    </lineage>
</organism>
<gene>
    <name evidence="2" type="ORF">FNYG_12424</name>
</gene>
<name>A0A2K0VWH7_GIBNY</name>
<dbReference type="PANTHER" id="PTHR46082">
    <property type="entry name" value="ATP/GTP-BINDING PROTEIN-RELATED"/>
    <property type="match status" value="1"/>
</dbReference>
<dbReference type="Pfam" id="PF00931">
    <property type="entry name" value="NB-ARC"/>
    <property type="match status" value="1"/>
</dbReference>
<dbReference type="STRING" id="42673.A0A2K0VWH7"/>
<evidence type="ECO:0000313" key="3">
    <source>
        <dbReference type="Proteomes" id="UP000236664"/>
    </source>
</evidence>
<dbReference type="Gene3D" id="3.40.50.300">
    <property type="entry name" value="P-loop containing nucleotide triphosphate hydrolases"/>
    <property type="match status" value="1"/>
</dbReference>
<comment type="caution">
    <text evidence="2">The sequence shown here is derived from an EMBL/GenBank/DDBJ whole genome shotgun (WGS) entry which is preliminary data.</text>
</comment>
<dbReference type="SUPFAM" id="SSF48452">
    <property type="entry name" value="TPR-like"/>
    <property type="match status" value="3"/>
</dbReference>
<dbReference type="InterPro" id="IPR053137">
    <property type="entry name" value="NLR-like"/>
</dbReference>
<proteinExistence type="predicted"/>
<dbReference type="InterPro" id="IPR002182">
    <property type="entry name" value="NB-ARC"/>
</dbReference>
<dbReference type="EMBL" id="MTQA01000214">
    <property type="protein sequence ID" value="PNP74375.1"/>
    <property type="molecule type" value="Genomic_DNA"/>
</dbReference>
<dbReference type="PANTHER" id="PTHR46082:SF6">
    <property type="entry name" value="AAA+ ATPASE DOMAIN-CONTAINING PROTEIN-RELATED"/>
    <property type="match status" value="1"/>
</dbReference>
<dbReference type="InterPro" id="IPR011990">
    <property type="entry name" value="TPR-like_helical_dom_sf"/>
</dbReference>